<evidence type="ECO:0000256" key="1">
    <source>
        <dbReference type="ARBA" id="ARBA00001342"/>
    </source>
</evidence>
<dbReference type="InterPro" id="IPR005493">
    <property type="entry name" value="RraA/RraA-like"/>
</dbReference>
<evidence type="ECO:0000256" key="4">
    <source>
        <dbReference type="ARBA" id="ARBA00011233"/>
    </source>
</evidence>
<dbReference type="EC" id="4.1.1.112" evidence="10"/>
<comment type="catalytic activity">
    <reaction evidence="8 10">
        <text>oxaloacetate + H(+) = pyruvate + CO2</text>
        <dbReference type="Rhea" id="RHEA:15641"/>
        <dbReference type="ChEBI" id="CHEBI:15361"/>
        <dbReference type="ChEBI" id="CHEBI:15378"/>
        <dbReference type="ChEBI" id="CHEBI:16452"/>
        <dbReference type="ChEBI" id="CHEBI:16526"/>
        <dbReference type="EC" id="4.1.1.112"/>
    </reaction>
</comment>
<dbReference type="NCBIfam" id="NF006875">
    <property type="entry name" value="PRK09372.1"/>
    <property type="match status" value="1"/>
</dbReference>
<comment type="subunit">
    <text evidence="4 10">Homotrimer.</text>
</comment>
<evidence type="ECO:0000313" key="12">
    <source>
        <dbReference type="Proteomes" id="UP000559987"/>
    </source>
</evidence>
<dbReference type="PANTHER" id="PTHR33254">
    <property type="entry name" value="4-HYDROXY-4-METHYL-2-OXOGLUTARATE ALDOLASE 3-RELATED"/>
    <property type="match status" value="1"/>
</dbReference>
<dbReference type="SUPFAM" id="SSF89562">
    <property type="entry name" value="RraA-like"/>
    <property type="match status" value="1"/>
</dbReference>
<dbReference type="PANTHER" id="PTHR33254:SF4">
    <property type="entry name" value="4-HYDROXY-4-METHYL-2-OXOGLUTARATE ALDOLASE 3-RELATED"/>
    <property type="match status" value="1"/>
</dbReference>
<keyword evidence="9" id="KW-0460">Magnesium</keyword>
<proteinExistence type="inferred from homology"/>
<dbReference type="GO" id="GO:0046872">
    <property type="term" value="F:metal ion binding"/>
    <property type="evidence" value="ECO:0007669"/>
    <property type="project" value="UniProtKB-KW"/>
</dbReference>
<dbReference type="InterPro" id="IPR010203">
    <property type="entry name" value="RraA"/>
</dbReference>
<gene>
    <name evidence="11" type="ORF">FHS30_001477</name>
</gene>
<dbReference type="GO" id="GO:0008428">
    <property type="term" value="F:ribonuclease inhibitor activity"/>
    <property type="evidence" value="ECO:0007669"/>
    <property type="project" value="InterPro"/>
</dbReference>
<evidence type="ECO:0000313" key="11">
    <source>
        <dbReference type="EMBL" id="MBB3168293.1"/>
    </source>
</evidence>
<protein>
    <recommendedName>
        <fullName evidence="10">4-hydroxy-4-methyl-2-oxoglutarate aldolase</fullName>
        <shortName evidence="10">HMG aldolase</shortName>
        <ecNumber evidence="10">4.1.1.112</ecNumber>
        <ecNumber evidence="10">4.1.3.17</ecNumber>
    </recommendedName>
    <alternativeName>
        <fullName evidence="10">Oxaloacetate decarboxylase</fullName>
    </alternativeName>
</protein>
<evidence type="ECO:0000256" key="9">
    <source>
        <dbReference type="PIRSR" id="PIRSR605493-1"/>
    </source>
</evidence>
<dbReference type="RefSeq" id="WP_183909785.1">
    <property type="nucleotide sequence ID" value="NZ_JACHXZ010000002.1"/>
</dbReference>
<organism evidence="11 12">
    <name type="scientific">Simiduia aestuariiviva</name>
    <dbReference type="NCBI Taxonomy" id="1510459"/>
    <lineage>
        <taxon>Bacteria</taxon>
        <taxon>Pseudomonadati</taxon>
        <taxon>Pseudomonadota</taxon>
        <taxon>Gammaproteobacteria</taxon>
        <taxon>Cellvibrionales</taxon>
        <taxon>Cellvibrionaceae</taxon>
        <taxon>Simiduia</taxon>
    </lineage>
</organism>
<dbReference type="AlphaFoldDB" id="A0A839UKX9"/>
<comment type="catalytic activity">
    <reaction evidence="1 10">
        <text>4-hydroxy-4-methyl-2-oxoglutarate = 2 pyruvate</text>
        <dbReference type="Rhea" id="RHEA:22748"/>
        <dbReference type="ChEBI" id="CHEBI:15361"/>
        <dbReference type="ChEBI" id="CHEBI:58276"/>
        <dbReference type="EC" id="4.1.3.17"/>
    </reaction>
</comment>
<comment type="similarity">
    <text evidence="3 10">Belongs to the class II aldolase/RraA-like family.</text>
</comment>
<feature type="binding site" evidence="9">
    <location>
        <begin position="79"/>
        <end position="82"/>
    </location>
    <ligand>
        <name>substrate</name>
    </ligand>
</feature>
<dbReference type="EC" id="4.1.3.17" evidence="10"/>
<feature type="binding site" evidence="9">
    <location>
        <position position="101"/>
    </location>
    <ligand>
        <name>substrate</name>
    </ligand>
</feature>
<keyword evidence="5 9" id="KW-0479">Metal-binding</keyword>
<sequence length="165" mass="17753">MVTQPHFSTPDLCDDYPDDVAILEIYLHDFGAIERFSGVAATVKCFEDNSKVKALAAEPGRGRVMVVDGGGSLRRALLGDMIAEQAVQNGWSGFIIFGCIRDVEVIARLPLGVKALQPCPIKTNKRDLGDVDVPVRFGGVTVSPGDYVYADANGVVISRRALVEC</sequence>
<evidence type="ECO:0000256" key="7">
    <source>
        <dbReference type="ARBA" id="ARBA00025046"/>
    </source>
</evidence>
<keyword evidence="12" id="KW-1185">Reference proteome</keyword>
<dbReference type="GO" id="GO:0047443">
    <property type="term" value="F:4-hydroxy-4-methyl-2-oxoglutarate aldolase activity"/>
    <property type="evidence" value="ECO:0007669"/>
    <property type="project" value="UniProtKB-EC"/>
</dbReference>
<dbReference type="NCBIfam" id="NF009134">
    <property type="entry name" value="PRK12487.1"/>
    <property type="match status" value="1"/>
</dbReference>
<comment type="function">
    <text evidence="7 10">Catalyzes the aldol cleavage of 4-hydroxy-4-methyl-2-oxoglutarate (HMG) into 2 molecules of pyruvate. Also contains a secondary oxaloacetate (OAA) decarboxylase activity due to the common pyruvate enolate transition state formed following C-C bond cleavage in the retro-aldol and decarboxylation reactions.</text>
</comment>
<evidence type="ECO:0000256" key="6">
    <source>
        <dbReference type="ARBA" id="ARBA00023239"/>
    </source>
</evidence>
<comment type="cofactor">
    <cofactor evidence="2 10">
        <name>a divalent metal cation</name>
        <dbReference type="ChEBI" id="CHEBI:60240"/>
    </cofactor>
</comment>
<comment type="cofactor">
    <cofactor evidence="9">
        <name>Mg(2+)</name>
        <dbReference type="ChEBI" id="CHEBI:18420"/>
    </cofactor>
</comment>
<evidence type="ECO:0000256" key="5">
    <source>
        <dbReference type="ARBA" id="ARBA00022723"/>
    </source>
</evidence>
<keyword evidence="6 10" id="KW-0456">Lyase</keyword>
<evidence type="ECO:0000256" key="10">
    <source>
        <dbReference type="RuleBase" id="RU004338"/>
    </source>
</evidence>
<name>A0A839UKX9_9GAMM</name>
<dbReference type="NCBIfam" id="TIGR01935">
    <property type="entry name" value="NOT-MenG"/>
    <property type="match status" value="1"/>
</dbReference>
<dbReference type="Proteomes" id="UP000559987">
    <property type="component" value="Unassembled WGS sequence"/>
</dbReference>
<evidence type="ECO:0000256" key="3">
    <source>
        <dbReference type="ARBA" id="ARBA00008621"/>
    </source>
</evidence>
<evidence type="ECO:0000256" key="8">
    <source>
        <dbReference type="ARBA" id="ARBA00047973"/>
    </source>
</evidence>
<dbReference type="GO" id="GO:0051252">
    <property type="term" value="P:regulation of RNA metabolic process"/>
    <property type="evidence" value="ECO:0007669"/>
    <property type="project" value="InterPro"/>
</dbReference>
<feature type="binding site" evidence="9">
    <location>
        <position position="102"/>
    </location>
    <ligand>
        <name>Mg(2+)</name>
        <dbReference type="ChEBI" id="CHEBI:18420"/>
    </ligand>
</feature>
<accession>A0A839UKX9</accession>
<dbReference type="InterPro" id="IPR036704">
    <property type="entry name" value="RraA/RraA-like_sf"/>
</dbReference>
<dbReference type="Gene3D" id="3.50.30.40">
    <property type="entry name" value="Ribonuclease E inhibitor RraA/RraA-like"/>
    <property type="match status" value="1"/>
</dbReference>
<comment type="caution">
    <text evidence="11">The sequence shown here is derived from an EMBL/GenBank/DDBJ whole genome shotgun (WGS) entry which is preliminary data.</text>
</comment>
<dbReference type="EMBL" id="JACHXZ010000002">
    <property type="protein sequence ID" value="MBB3168293.1"/>
    <property type="molecule type" value="Genomic_DNA"/>
</dbReference>
<dbReference type="GO" id="GO:0008948">
    <property type="term" value="F:oxaloacetate decarboxylase activity"/>
    <property type="evidence" value="ECO:0007669"/>
    <property type="project" value="UniProtKB-EC"/>
</dbReference>
<evidence type="ECO:0000256" key="2">
    <source>
        <dbReference type="ARBA" id="ARBA00001968"/>
    </source>
</evidence>
<dbReference type="Pfam" id="PF03737">
    <property type="entry name" value="RraA-like"/>
    <property type="match status" value="1"/>
</dbReference>
<reference evidence="11 12" key="1">
    <citation type="submission" date="2020-08" db="EMBL/GenBank/DDBJ databases">
        <title>Genomic Encyclopedia of Type Strains, Phase III (KMG-III): the genomes of soil and plant-associated and newly described type strains.</title>
        <authorList>
            <person name="Whitman W."/>
        </authorList>
    </citation>
    <scope>NUCLEOTIDE SEQUENCE [LARGE SCALE GENOMIC DNA]</scope>
    <source>
        <strain evidence="11 12">CECT 8571</strain>
    </source>
</reference>
<dbReference type="CDD" id="cd16841">
    <property type="entry name" value="RraA_family"/>
    <property type="match status" value="1"/>
</dbReference>